<name>A0A0A9ZE40_LYGHE</name>
<dbReference type="GO" id="GO:0015297">
    <property type="term" value="F:antiporter activity"/>
    <property type="evidence" value="ECO:0007669"/>
    <property type="project" value="InterPro"/>
</dbReference>
<dbReference type="GO" id="GO:0042910">
    <property type="term" value="F:xenobiotic transmembrane transporter activity"/>
    <property type="evidence" value="ECO:0007669"/>
    <property type="project" value="InterPro"/>
</dbReference>
<proteinExistence type="inferred from homology"/>
<dbReference type="EMBL" id="GDHC01001479">
    <property type="protein sequence ID" value="JAQ17150.1"/>
    <property type="molecule type" value="Transcribed_RNA"/>
</dbReference>
<dbReference type="EMBL" id="GBHO01001449">
    <property type="protein sequence ID" value="JAG42155.1"/>
    <property type="molecule type" value="Transcribed_RNA"/>
</dbReference>
<keyword evidence="2" id="KW-0812">Transmembrane</keyword>
<gene>
    <name evidence="4" type="primary">slc47a1_0</name>
    <name evidence="3" type="synonym">slc47a1_1</name>
    <name evidence="3" type="ORF">CM83_12903</name>
    <name evidence="4" type="ORF">CM83_12904</name>
    <name evidence="5" type="ORF">g.1231</name>
</gene>
<reference evidence="4" key="2">
    <citation type="submission" date="2014-07" db="EMBL/GenBank/DDBJ databases">
        <authorList>
            <person name="Hull J."/>
        </authorList>
    </citation>
    <scope>NUCLEOTIDE SEQUENCE</scope>
</reference>
<evidence type="ECO:0000313" key="3">
    <source>
        <dbReference type="EMBL" id="JAG42155.1"/>
    </source>
</evidence>
<dbReference type="PANTHER" id="PTHR11206">
    <property type="entry name" value="MULTIDRUG RESISTANCE PROTEIN"/>
    <property type="match status" value="1"/>
</dbReference>
<keyword evidence="2" id="KW-0472">Membrane</keyword>
<evidence type="ECO:0000256" key="1">
    <source>
        <dbReference type="ARBA" id="ARBA00010199"/>
    </source>
</evidence>
<sequence length="103" mass="10601">MGIPLGLASAAQFSTTSVLVAFVGKMVGVNELGATSLAFGLINATALAFAGGFCGALETMLSYSYGRDPHSTMYGTYAQRMVVLLLIVAMCLGPIIAYADALL</sequence>
<dbReference type="GO" id="GO:0016020">
    <property type="term" value="C:membrane"/>
    <property type="evidence" value="ECO:0007669"/>
    <property type="project" value="InterPro"/>
</dbReference>
<reference evidence="5" key="3">
    <citation type="journal article" date="2016" name="Gigascience">
        <title>De novo construction of an expanded transcriptome assembly for the western tarnished plant bug, Lygus hesperus.</title>
        <authorList>
            <person name="Tassone E.E."/>
            <person name="Geib S.M."/>
            <person name="Hall B."/>
            <person name="Fabrick J.A."/>
            <person name="Brent C.S."/>
            <person name="Hull J.J."/>
        </authorList>
    </citation>
    <scope>NUCLEOTIDE SEQUENCE</scope>
</reference>
<reference evidence="4" key="1">
    <citation type="journal article" date="2014" name="PLoS ONE">
        <title>Transcriptome-Based Identification of ABC Transporters in the Western Tarnished Plant Bug Lygus hesperus.</title>
        <authorList>
            <person name="Hull J.J."/>
            <person name="Chaney K."/>
            <person name="Geib S.M."/>
            <person name="Fabrick J.A."/>
            <person name="Brent C.S."/>
            <person name="Walsh D."/>
            <person name="Lavine L.C."/>
        </authorList>
    </citation>
    <scope>NUCLEOTIDE SEQUENCE</scope>
</reference>
<dbReference type="InterPro" id="IPR002528">
    <property type="entry name" value="MATE_fam"/>
</dbReference>
<evidence type="ECO:0000256" key="2">
    <source>
        <dbReference type="SAM" id="Phobius"/>
    </source>
</evidence>
<keyword evidence="2" id="KW-1133">Transmembrane helix</keyword>
<dbReference type="EMBL" id="GBHO01001448">
    <property type="protein sequence ID" value="JAG42156.1"/>
    <property type="molecule type" value="Transcribed_RNA"/>
</dbReference>
<organism evidence="4">
    <name type="scientific">Lygus hesperus</name>
    <name type="common">Western plant bug</name>
    <dbReference type="NCBI Taxonomy" id="30085"/>
    <lineage>
        <taxon>Eukaryota</taxon>
        <taxon>Metazoa</taxon>
        <taxon>Ecdysozoa</taxon>
        <taxon>Arthropoda</taxon>
        <taxon>Hexapoda</taxon>
        <taxon>Insecta</taxon>
        <taxon>Pterygota</taxon>
        <taxon>Neoptera</taxon>
        <taxon>Paraneoptera</taxon>
        <taxon>Hemiptera</taxon>
        <taxon>Heteroptera</taxon>
        <taxon>Panheteroptera</taxon>
        <taxon>Cimicomorpha</taxon>
        <taxon>Miridae</taxon>
        <taxon>Mirini</taxon>
        <taxon>Lygus</taxon>
    </lineage>
</organism>
<dbReference type="Pfam" id="PF01554">
    <property type="entry name" value="MatE"/>
    <property type="match status" value="1"/>
</dbReference>
<protein>
    <submittedName>
        <fullName evidence="4">Multidrug and toxin extrusion protein 1</fullName>
    </submittedName>
</protein>
<feature type="transmembrane region" description="Helical" evidence="2">
    <location>
        <begin position="37"/>
        <end position="61"/>
    </location>
</feature>
<evidence type="ECO:0000313" key="4">
    <source>
        <dbReference type="EMBL" id="JAG42156.1"/>
    </source>
</evidence>
<feature type="transmembrane region" description="Helical" evidence="2">
    <location>
        <begin position="82"/>
        <end position="99"/>
    </location>
</feature>
<evidence type="ECO:0000313" key="5">
    <source>
        <dbReference type="EMBL" id="JAQ17150.1"/>
    </source>
</evidence>
<accession>A0A0A9ZE40</accession>
<dbReference type="AlphaFoldDB" id="A0A0A9ZE40"/>
<comment type="similarity">
    <text evidence="1">Belongs to the multi antimicrobial extrusion (MATE) (TC 2.A.66.1) family.</text>
</comment>